<evidence type="ECO:0000256" key="11">
    <source>
        <dbReference type="PIRNR" id="PIRNR002869"/>
    </source>
</evidence>
<dbReference type="GO" id="GO:0015648">
    <property type="term" value="F:lipid-linked peptidoglycan transporter activity"/>
    <property type="evidence" value="ECO:0007669"/>
    <property type="project" value="UniProtKB-UniRule"/>
</dbReference>
<feature type="transmembrane region" description="Helical" evidence="10">
    <location>
        <begin position="244"/>
        <end position="266"/>
    </location>
</feature>
<evidence type="ECO:0000256" key="4">
    <source>
        <dbReference type="ARBA" id="ARBA00022960"/>
    </source>
</evidence>
<evidence type="ECO:0000313" key="12">
    <source>
        <dbReference type="EMBL" id="ABJ04177.1"/>
    </source>
</evidence>
<dbReference type="PANTHER" id="PTHR43486:SF1">
    <property type="entry name" value="LIPID II FLIPPASE MURJ-RELATED"/>
    <property type="match status" value="1"/>
</dbReference>
<evidence type="ECO:0000256" key="2">
    <source>
        <dbReference type="ARBA" id="ARBA00022475"/>
    </source>
</evidence>
<feature type="transmembrane region" description="Helical" evidence="10">
    <location>
        <begin position="132"/>
        <end position="150"/>
    </location>
</feature>
<keyword evidence="5 10" id="KW-0573">Peptidoglycan synthesis</keyword>
<dbReference type="OrthoDB" id="9816572at2"/>
<dbReference type="EMBL" id="CP000463">
    <property type="protein sequence ID" value="ABJ04177.1"/>
    <property type="molecule type" value="Genomic_DNA"/>
</dbReference>
<feature type="transmembrane region" description="Helical" evidence="10">
    <location>
        <begin position="162"/>
        <end position="179"/>
    </location>
</feature>
<evidence type="ECO:0000256" key="9">
    <source>
        <dbReference type="ARBA" id="ARBA00061532"/>
    </source>
</evidence>
<dbReference type="PIRSF" id="PIRSF002869">
    <property type="entry name" value="MviN"/>
    <property type="match status" value="1"/>
</dbReference>
<dbReference type="PANTHER" id="PTHR43486">
    <property type="entry name" value="LIPID II FLIPPASE MURJ-RELATED"/>
    <property type="match status" value="1"/>
</dbReference>
<feature type="transmembrane region" description="Helical" evidence="10">
    <location>
        <begin position="347"/>
        <end position="368"/>
    </location>
</feature>
<feature type="transmembrane region" description="Helical" evidence="10">
    <location>
        <begin position="311"/>
        <end position="335"/>
    </location>
</feature>
<sequence>MIRPLLTVSGATLLSRVLGFIRDALVAALLGAGPVADAFLAAFQLVNVTRRLLTEGALNAALVPAWMHARDAHGPAAAAAFAGRVLGTVSAALVVAAALIALLMPLVIALLAPGFVGQPTLQLAVDDARLMLPYLAFAGPVTVLMGVLNAQHRFALSAFSPLLFNLALIFVMIALLARPQDATDAALMMAATVGVAGFLQLMMLLWQRGSAAVARPLRVTFDAPMREFLLKALPGMVASSGPQLLIVGGAVIASGSPAAVSWLYFANRLIETPLGLVGTAMGTVLVPQLTQAVRDDDHAAIARAESRALQFAVGLALPAMLALMLLSGPLVRILFEHGAFSAADTEATAQVLMLLALGLPAHVAVKALSPAFFARSNTKTPLIATLCGLALAIVAAWPLSRGFGAGGVAGAVALGAWASAAVLIRQAATSFGFAIDPLTRRRLALIGLAALLMAGFLWLKLSFAWPLVAAAPLLIQALALGLMIFGALAIYGGLLLLFGVVSPSGLAQAFRKPRGLRP</sequence>
<feature type="transmembrane region" description="Helical" evidence="10">
    <location>
        <begin position="29"/>
        <end position="48"/>
    </location>
</feature>
<dbReference type="STRING" id="316055.RPE_0217"/>
<feature type="transmembrane region" description="Helical" evidence="10">
    <location>
        <begin position="403"/>
        <end position="423"/>
    </location>
</feature>
<comment type="function">
    <text evidence="8 10 11">Involved in peptidoglycan biosynthesis. Transports lipid-linked peptidoglycan precursors from the inner to the outer leaflet of the cytoplasmic membrane.</text>
</comment>
<feature type="transmembrane region" description="Helical" evidence="10">
    <location>
        <begin position="380"/>
        <end position="397"/>
    </location>
</feature>
<accession>Q07V57</accession>
<keyword evidence="10 11" id="KW-0961">Cell wall biogenesis/degradation</keyword>
<dbReference type="GO" id="GO:0008360">
    <property type="term" value="P:regulation of cell shape"/>
    <property type="evidence" value="ECO:0007669"/>
    <property type="project" value="UniProtKB-UniRule"/>
</dbReference>
<evidence type="ECO:0000256" key="8">
    <source>
        <dbReference type="ARBA" id="ARBA00060041"/>
    </source>
</evidence>
<dbReference type="CDD" id="cd13123">
    <property type="entry name" value="MATE_MurJ_like"/>
    <property type="match status" value="1"/>
</dbReference>
<dbReference type="HAMAP" id="MF_02078">
    <property type="entry name" value="MurJ_MviN"/>
    <property type="match status" value="1"/>
</dbReference>
<feature type="transmembrane region" description="Helical" evidence="10">
    <location>
        <begin position="91"/>
        <end position="112"/>
    </location>
</feature>
<keyword evidence="2 10" id="KW-1003">Cell membrane</keyword>
<evidence type="ECO:0000256" key="5">
    <source>
        <dbReference type="ARBA" id="ARBA00022984"/>
    </source>
</evidence>
<name>Q07V57_RHOP5</name>
<dbReference type="UniPathway" id="UPA00219"/>
<dbReference type="NCBIfam" id="TIGR01695">
    <property type="entry name" value="murJ_mviN"/>
    <property type="match status" value="1"/>
</dbReference>
<dbReference type="HOGENOM" id="CLU_006797_5_0_5"/>
<comment type="similarity">
    <text evidence="9 10 11">Belongs to the MurJ/MviN family.</text>
</comment>
<dbReference type="AlphaFoldDB" id="Q07V57"/>
<comment type="subcellular location">
    <subcellularLocation>
        <location evidence="10">Cell inner membrane</location>
        <topology evidence="10">Multi-pass membrane protein</topology>
    </subcellularLocation>
    <subcellularLocation>
        <location evidence="1">Cell membrane</location>
        <topology evidence="1">Multi-pass membrane protein</topology>
    </subcellularLocation>
</comment>
<evidence type="ECO:0000256" key="1">
    <source>
        <dbReference type="ARBA" id="ARBA00004651"/>
    </source>
</evidence>
<dbReference type="PRINTS" id="PR01806">
    <property type="entry name" value="VIRFACTRMVIN"/>
</dbReference>
<organism evidence="12">
    <name type="scientific">Rhodopseudomonas palustris (strain BisA53)</name>
    <dbReference type="NCBI Taxonomy" id="316055"/>
    <lineage>
        <taxon>Bacteria</taxon>
        <taxon>Pseudomonadati</taxon>
        <taxon>Pseudomonadota</taxon>
        <taxon>Alphaproteobacteria</taxon>
        <taxon>Hyphomicrobiales</taxon>
        <taxon>Nitrobacteraceae</taxon>
        <taxon>Rhodopseudomonas</taxon>
    </lineage>
</organism>
<dbReference type="GO" id="GO:0009252">
    <property type="term" value="P:peptidoglycan biosynthetic process"/>
    <property type="evidence" value="ECO:0007669"/>
    <property type="project" value="UniProtKB-UniRule"/>
</dbReference>
<protein>
    <recommendedName>
        <fullName evidence="10">Probable lipid II flippase MurJ</fullName>
    </recommendedName>
</protein>
<keyword evidence="3 10" id="KW-0812">Transmembrane</keyword>
<evidence type="ECO:0000256" key="7">
    <source>
        <dbReference type="ARBA" id="ARBA00023136"/>
    </source>
</evidence>
<feature type="transmembrane region" description="Helical" evidence="10">
    <location>
        <begin position="185"/>
        <end position="206"/>
    </location>
</feature>
<proteinExistence type="inferred from homology"/>
<evidence type="ECO:0000256" key="10">
    <source>
        <dbReference type="HAMAP-Rule" id="MF_02078"/>
    </source>
</evidence>
<keyword evidence="4 10" id="KW-0133">Cell shape</keyword>
<dbReference type="GO" id="GO:0005886">
    <property type="term" value="C:plasma membrane"/>
    <property type="evidence" value="ECO:0007669"/>
    <property type="project" value="UniProtKB-SubCell"/>
</dbReference>
<dbReference type="Pfam" id="PF03023">
    <property type="entry name" value="MurJ"/>
    <property type="match status" value="1"/>
</dbReference>
<evidence type="ECO:0000256" key="6">
    <source>
        <dbReference type="ARBA" id="ARBA00022989"/>
    </source>
</evidence>
<keyword evidence="6 10" id="KW-1133">Transmembrane helix</keyword>
<dbReference type="KEGG" id="rpe:RPE_0217"/>
<keyword evidence="10" id="KW-0997">Cell inner membrane</keyword>
<dbReference type="eggNOG" id="COG0728">
    <property type="taxonomic scope" value="Bacteria"/>
</dbReference>
<reference evidence="12" key="1">
    <citation type="submission" date="2006-09" db="EMBL/GenBank/DDBJ databases">
        <title>Complete sequence of Rhodopseudomonas palustris BisA53.</title>
        <authorList>
            <consortium name="US DOE Joint Genome Institute"/>
            <person name="Copeland A."/>
            <person name="Lucas S."/>
            <person name="Lapidus A."/>
            <person name="Barry K."/>
            <person name="Detter J.C."/>
            <person name="Glavina del Rio T."/>
            <person name="Hammon N."/>
            <person name="Israni S."/>
            <person name="Dalin E."/>
            <person name="Tice H."/>
            <person name="Pitluck S."/>
            <person name="Chain P."/>
            <person name="Malfatti S."/>
            <person name="Shin M."/>
            <person name="Vergez L."/>
            <person name="Schmutz J."/>
            <person name="Larimer F."/>
            <person name="Land M."/>
            <person name="Hauser L."/>
            <person name="Pelletier D.A."/>
            <person name="Kyrpides N."/>
            <person name="Kim E."/>
            <person name="Harwood C.S."/>
            <person name="Oda Y."/>
            <person name="Richardson P."/>
        </authorList>
    </citation>
    <scope>NUCLEOTIDE SEQUENCE [LARGE SCALE GENOMIC DNA]</scope>
    <source>
        <strain evidence="12">BisA53</strain>
    </source>
</reference>
<keyword evidence="7 10" id="KW-0472">Membrane</keyword>
<feature type="transmembrane region" description="Helical" evidence="10">
    <location>
        <begin position="473"/>
        <end position="501"/>
    </location>
</feature>
<dbReference type="GO" id="GO:0071555">
    <property type="term" value="P:cell wall organization"/>
    <property type="evidence" value="ECO:0007669"/>
    <property type="project" value="UniProtKB-UniRule"/>
</dbReference>
<evidence type="ECO:0000256" key="3">
    <source>
        <dbReference type="ARBA" id="ARBA00022692"/>
    </source>
</evidence>
<feature type="transmembrane region" description="Helical" evidence="10">
    <location>
        <begin position="443"/>
        <end position="461"/>
    </location>
</feature>
<dbReference type="InterPro" id="IPR004268">
    <property type="entry name" value="MurJ"/>
</dbReference>
<keyword evidence="10 11" id="KW-0813">Transport</keyword>
<comment type="pathway">
    <text evidence="10">Cell wall biogenesis; peptidoglycan biosynthesis.</text>
</comment>
<feature type="transmembrane region" description="Helical" evidence="10">
    <location>
        <begin position="272"/>
        <end position="290"/>
    </location>
</feature>
<gene>
    <name evidence="10" type="primary">murJ</name>
    <name evidence="12" type="ordered locus">RPE_0217</name>
</gene>